<accession>A0ABD5X2Z0</accession>
<reference evidence="1 2" key="1">
    <citation type="journal article" date="2014" name="Int. J. Syst. Evol. Microbiol.">
        <title>Complete genome sequence of Corynebacterium casei LMG S-19264T (=DSM 44701T), isolated from a smear-ripened cheese.</title>
        <authorList>
            <consortium name="US DOE Joint Genome Institute (JGI-PGF)"/>
            <person name="Walter F."/>
            <person name="Albersmeier A."/>
            <person name="Kalinowski J."/>
            <person name="Ruckert C."/>
        </authorList>
    </citation>
    <scope>NUCLEOTIDE SEQUENCE [LARGE SCALE GENOMIC DNA]</scope>
    <source>
        <strain evidence="1 2">CGMCC 4.7215</strain>
    </source>
</reference>
<protein>
    <recommendedName>
        <fullName evidence="3">Adhesin</fullName>
    </recommendedName>
</protein>
<comment type="caution">
    <text evidence="1">The sequence shown here is derived from an EMBL/GenBank/DDBJ whole genome shotgun (WGS) entry which is preliminary data.</text>
</comment>
<dbReference type="AlphaFoldDB" id="A0ABD5X2Z0"/>
<evidence type="ECO:0000313" key="2">
    <source>
        <dbReference type="Proteomes" id="UP001596414"/>
    </source>
</evidence>
<dbReference type="EMBL" id="JBHSZQ010000004">
    <property type="protein sequence ID" value="MFC7125465.1"/>
    <property type="molecule type" value="Genomic_DNA"/>
</dbReference>
<dbReference type="Proteomes" id="UP001596414">
    <property type="component" value="Unassembled WGS sequence"/>
</dbReference>
<name>A0ABD5X2Z0_9EURY</name>
<gene>
    <name evidence="1" type="ORF">ACFQJ7_05345</name>
</gene>
<evidence type="ECO:0008006" key="3">
    <source>
        <dbReference type="Google" id="ProtNLM"/>
    </source>
</evidence>
<proteinExistence type="predicted"/>
<organism evidence="1 2">
    <name type="scientific">Halovenus rubra</name>
    <dbReference type="NCBI Taxonomy" id="869890"/>
    <lineage>
        <taxon>Archaea</taxon>
        <taxon>Methanobacteriati</taxon>
        <taxon>Methanobacteriota</taxon>
        <taxon>Stenosarchaea group</taxon>
        <taxon>Halobacteria</taxon>
        <taxon>Halobacteriales</taxon>
        <taxon>Haloarculaceae</taxon>
        <taxon>Halovenus</taxon>
    </lineage>
</organism>
<evidence type="ECO:0000313" key="1">
    <source>
        <dbReference type="EMBL" id="MFC7125465.1"/>
    </source>
</evidence>
<dbReference type="RefSeq" id="WP_267636460.1">
    <property type="nucleotide sequence ID" value="NZ_JAODIY010000004.1"/>
</dbReference>
<sequence length="262" mass="27802">MNGMTEAIGNFVQRFTTTRDLEVSEMTTETHPVPTSVSVDAVNGSVSVIGSERDDVQLKYTKHGPSEAKLDELKVHTITESGQLQVTVSYPGNSPGKVDIELCVPCELKVSHVSTTNGRIDLQDIDGNPRLRTQNGEITVSGCSGYVDAETTNGSISIEDTDGVDHAKSVNGKIGLDLCSVRQDTVIKSSSGQIEVRTGEIDVAVTISTKVGVIDAPIFDKQPTGVGHVSVEDELGSAQHSLDISNSVGSIRFESLESTKTA</sequence>